<dbReference type="AlphaFoldDB" id="A0A835PAZ3"/>
<evidence type="ECO:0000313" key="3">
    <source>
        <dbReference type="EMBL" id="KAG0448412.1"/>
    </source>
</evidence>
<dbReference type="EMBL" id="JADCNM010000328">
    <property type="protein sequence ID" value="KAG0448266.1"/>
    <property type="molecule type" value="Genomic_DNA"/>
</dbReference>
<gene>
    <name evidence="3" type="ORF">HPP92_027855</name>
    <name evidence="2" type="ORF">HPP92_027903</name>
</gene>
<protein>
    <submittedName>
        <fullName evidence="3">Uncharacterized protein</fullName>
    </submittedName>
</protein>
<keyword evidence="4" id="KW-1185">Reference proteome</keyword>
<name>A0A835PAZ3_VANPL</name>
<feature type="transmembrane region" description="Helical" evidence="1">
    <location>
        <begin position="30"/>
        <end position="52"/>
    </location>
</feature>
<accession>A0A835PAZ3</accession>
<evidence type="ECO:0000313" key="4">
    <source>
        <dbReference type="Proteomes" id="UP000636800"/>
    </source>
</evidence>
<evidence type="ECO:0000256" key="1">
    <source>
        <dbReference type="SAM" id="Phobius"/>
    </source>
</evidence>
<dbReference type="EMBL" id="JADCNL010000327">
    <property type="protein sequence ID" value="KAG0448412.1"/>
    <property type="molecule type" value="Genomic_DNA"/>
</dbReference>
<organism evidence="3 4">
    <name type="scientific">Vanilla planifolia</name>
    <name type="common">Vanilla</name>
    <dbReference type="NCBI Taxonomy" id="51239"/>
    <lineage>
        <taxon>Eukaryota</taxon>
        <taxon>Viridiplantae</taxon>
        <taxon>Streptophyta</taxon>
        <taxon>Embryophyta</taxon>
        <taxon>Tracheophyta</taxon>
        <taxon>Spermatophyta</taxon>
        <taxon>Magnoliopsida</taxon>
        <taxon>Liliopsida</taxon>
        <taxon>Asparagales</taxon>
        <taxon>Orchidaceae</taxon>
        <taxon>Vanilloideae</taxon>
        <taxon>Vanilleae</taxon>
        <taxon>Vanilla</taxon>
    </lineage>
</organism>
<evidence type="ECO:0000313" key="5">
    <source>
        <dbReference type="Proteomes" id="UP000639772"/>
    </source>
</evidence>
<comment type="caution">
    <text evidence="3">The sequence shown here is derived from an EMBL/GenBank/DDBJ whole genome shotgun (WGS) entry which is preliminary data.</text>
</comment>
<sequence length="181" mass="20460">MLCFSVIAITPCHPKVYIHNSSTAMVQFGHRLVLLFLFFVVALVSTTIDLIMPAHLLANKLSTTINHNQSLVSVEDLMRYAVQEENRILQEQRSFWSVSLLGALEENFRLPPSGEFFLQVKVCEEDTLGKQSNLFWVYVAKATVVPPSLESPYRKIFLDSFDPIDQKTMTALYSNGLPSTC</sequence>
<evidence type="ECO:0000313" key="2">
    <source>
        <dbReference type="EMBL" id="KAG0448266.1"/>
    </source>
</evidence>
<proteinExistence type="predicted"/>
<reference evidence="4 5" key="1">
    <citation type="journal article" date="2020" name="Nat. Food">
        <title>A phased Vanilla planifolia genome enables genetic improvement of flavour and production.</title>
        <authorList>
            <person name="Hasing T."/>
            <person name="Tang H."/>
            <person name="Brym M."/>
            <person name="Khazi F."/>
            <person name="Huang T."/>
            <person name="Chambers A.H."/>
        </authorList>
    </citation>
    <scope>NUCLEOTIDE SEQUENCE [LARGE SCALE GENOMIC DNA]</scope>
    <source>
        <tissue evidence="3">Leaf</tissue>
    </source>
</reference>
<keyword evidence="1" id="KW-1133">Transmembrane helix</keyword>
<dbReference type="Proteomes" id="UP000639772">
    <property type="component" value="Unassembled WGS sequence"/>
</dbReference>
<keyword evidence="1" id="KW-0812">Transmembrane</keyword>
<keyword evidence="1" id="KW-0472">Membrane</keyword>
<dbReference type="Proteomes" id="UP000636800">
    <property type="component" value="Unassembled WGS sequence"/>
</dbReference>